<sequence length="285" mass="31735">MSLKDRAMEVFLHAVRKGAARTMDLPPEPQSHACFAVTVTKNEELTPHLRRITITAPEIAQLTPEADEYFGFILPPKGAELHLPDASSINVRAELNAIPEEVRPDLRWYTIRHHRPESAEIDVDILVHGRTGPGTIFALDAQPGDTVGYRTLSATWHLVDGERLIVADPTAAPAARRILEILDATERARTHLIVATPDDEHLEPGFLDAAEGLATFSVVRADVDTQAEAVVEDLKRRGPWTLHHAWACGEAQLAKQVRRHLVREWKMEKTSILFSGYWRVGAARA</sequence>
<accession>A0A9X1QPP1</accession>
<dbReference type="EMBL" id="JAKGSI010000001">
    <property type="protein sequence ID" value="MCF4005905.1"/>
    <property type="molecule type" value="Genomic_DNA"/>
</dbReference>
<dbReference type="InterPro" id="IPR007037">
    <property type="entry name" value="SIP_rossman_dom"/>
</dbReference>
<dbReference type="Pfam" id="PF04954">
    <property type="entry name" value="SIP"/>
    <property type="match status" value="1"/>
</dbReference>
<reference evidence="2" key="1">
    <citation type="submission" date="2022-01" db="EMBL/GenBank/DDBJ databases">
        <title>Corynebacterium sp. nov isolated from isolated from the feces of the greater white-fronted geese (Anser albifrons) at Poyang Lake, PR China.</title>
        <authorList>
            <person name="Liu Q."/>
        </authorList>
    </citation>
    <scope>NUCLEOTIDE SEQUENCE</scope>
    <source>
        <strain evidence="2">JCM 32435</strain>
    </source>
</reference>
<dbReference type="Pfam" id="PF08021">
    <property type="entry name" value="FAD_binding_9"/>
    <property type="match status" value="1"/>
</dbReference>
<dbReference type="GO" id="GO:0016491">
    <property type="term" value="F:oxidoreductase activity"/>
    <property type="evidence" value="ECO:0007669"/>
    <property type="project" value="InterPro"/>
</dbReference>
<dbReference type="PROSITE" id="PS51384">
    <property type="entry name" value="FAD_FR"/>
    <property type="match status" value="1"/>
</dbReference>
<gene>
    <name evidence="2" type="ORF">L1O03_01780</name>
</gene>
<dbReference type="InterPro" id="IPR017938">
    <property type="entry name" value="Riboflavin_synthase-like_b-brl"/>
</dbReference>
<name>A0A9X1QPP1_9CORY</name>
<evidence type="ECO:0000259" key="1">
    <source>
        <dbReference type="PROSITE" id="PS51384"/>
    </source>
</evidence>
<protein>
    <submittedName>
        <fullName evidence="2">Siderophore-interacting protein</fullName>
    </submittedName>
</protein>
<comment type="caution">
    <text evidence="2">The sequence shown here is derived from an EMBL/GenBank/DDBJ whole genome shotgun (WGS) entry which is preliminary data.</text>
</comment>
<dbReference type="Proteomes" id="UP001139336">
    <property type="component" value="Unassembled WGS sequence"/>
</dbReference>
<feature type="domain" description="FAD-binding FR-type" evidence="1">
    <location>
        <begin position="32"/>
        <end position="159"/>
    </location>
</feature>
<dbReference type="AlphaFoldDB" id="A0A9X1QPP1"/>
<evidence type="ECO:0000313" key="3">
    <source>
        <dbReference type="Proteomes" id="UP001139336"/>
    </source>
</evidence>
<dbReference type="InterPro" id="IPR013113">
    <property type="entry name" value="SIP_FAD-bd"/>
</dbReference>
<organism evidence="2 3">
    <name type="scientific">Corynebacterium uropygiale</name>
    <dbReference type="NCBI Taxonomy" id="1775911"/>
    <lineage>
        <taxon>Bacteria</taxon>
        <taxon>Bacillati</taxon>
        <taxon>Actinomycetota</taxon>
        <taxon>Actinomycetes</taxon>
        <taxon>Mycobacteriales</taxon>
        <taxon>Corynebacteriaceae</taxon>
        <taxon>Corynebacterium</taxon>
    </lineage>
</organism>
<dbReference type="CDD" id="cd06193">
    <property type="entry name" value="siderophore_interacting"/>
    <property type="match status" value="1"/>
</dbReference>
<dbReference type="Gene3D" id="2.40.30.10">
    <property type="entry name" value="Translation factors"/>
    <property type="match status" value="1"/>
</dbReference>
<proteinExistence type="predicted"/>
<dbReference type="PANTHER" id="PTHR30157:SF0">
    <property type="entry name" value="NADPH-DEPENDENT FERRIC-CHELATE REDUCTASE"/>
    <property type="match status" value="1"/>
</dbReference>
<dbReference type="InterPro" id="IPR039261">
    <property type="entry name" value="FNR_nucleotide-bd"/>
</dbReference>
<dbReference type="SUPFAM" id="SSF63380">
    <property type="entry name" value="Riboflavin synthase domain-like"/>
    <property type="match status" value="1"/>
</dbReference>
<evidence type="ECO:0000313" key="2">
    <source>
        <dbReference type="EMBL" id="MCF4005905.1"/>
    </source>
</evidence>
<keyword evidence="3" id="KW-1185">Reference proteome</keyword>
<dbReference type="PANTHER" id="PTHR30157">
    <property type="entry name" value="FERRIC REDUCTASE, NADPH-DEPENDENT"/>
    <property type="match status" value="1"/>
</dbReference>
<dbReference type="InterPro" id="IPR017927">
    <property type="entry name" value="FAD-bd_FR_type"/>
</dbReference>
<dbReference type="Gene3D" id="3.40.50.80">
    <property type="entry name" value="Nucleotide-binding domain of ferredoxin-NADP reductase (FNR) module"/>
    <property type="match status" value="1"/>
</dbReference>
<dbReference type="InterPro" id="IPR039374">
    <property type="entry name" value="SIP_fam"/>
</dbReference>